<dbReference type="GO" id="GO:0016787">
    <property type="term" value="F:hydrolase activity"/>
    <property type="evidence" value="ECO:0007669"/>
    <property type="project" value="InterPro"/>
</dbReference>
<dbReference type="EMBL" id="AMFJ01000853">
    <property type="protein sequence ID" value="EKE26313.1"/>
    <property type="molecule type" value="Genomic_DNA"/>
</dbReference>
<comment type="caution">
    <text evidence="1">The sequence shown here is derived from an EMBL/GenBank/DDBJ whole genome shotgun (WGS) entry which is preliminary data.</text>
</comment>
<name>K2FTR3_9BACT</name>
<evidence type="ECO:0000313" key="1">
    <source>
        <dbReference type="EMBL" id="EKE26313.1"/>
    </source>
</evidence>
<dbReference type="PANTHER" id="PTHR15394:SF3">
    <property type="entry name" value="SERINE HYDROLASE RBBP9"/>
    <property type="match status" value="1"/>
</dbReference>
<dbReference type="Pfam" id="PF06821">
    <property type="entry name" value="Ser_hydrolase"/>
    <property type="match status" value="1"/>
</dbReference>
<reference evidence="1" key="1">
    <citation type="journal article" date="2012" name="Science">
        <title>Fermentation, hydrogen, and sulfur metabolism in multiple uncultivated bacterial phyla.</title>
        <authorList>
            <person name="Wrighton K.C."/>
            <person name="Thomas B.C."/>
            <person name="Sharon I."/>
            <person name="Miller C.S."/>
            <person name="Castelle C.J."/>
            <person name="VerBerkmoes N.C."/>
            <person name="Wilkins M.J."/>
            <person name="Hettich R.L."/>
            <person name="Lipton M.S."/>
            <person name="Williams K.H."/>
            <person name="Long P.E."/>
            <person name="Banfield J.F."/>
        </authorList>
    </citation>
    <scope>NUCLEOTIDE SEQUENCE [LARGE SCALE GENOMIC DNA]</scope>
</reference>
<organism evidence="1">
    <name type="scientific">uncultured bacterium</name>
    <name type="common">gcode 4</name>
    <dbReference type="NCBI Taxonomy" id="1234023"/>
    <lineage>
        <taxon>Bacteria</taxon>
        <taxon>environmental samples</taxon>
    </lineage>
</organism>
<dbReference type="AlphaFoldDB" id="K2FTR3"/>
<dbReference type="Gene3D" id="3.40.50.1820">
    <property type="entry name" value="alpha/beta hydrolase"/>
    <property type="match status" value="1"/>
</dbReference>
<protein>
    <recommendedName>
        <fullName evidence="2">Serine hydrolase family protein</fullName>
    </recommendedName>
</protein>
<dbReference type="SUPFAM" id="SSF53474">
    <property type="entry name" value="alpha/beta-Hydrolases"/>
    <property type="match status" value="1"/>
</dbReference>
<gene>
    <name evidence="1" type="ORF">ACD_4C00337G0001</name>
</gene>
<dbReference type="PANTHER" id="PTHR15394">
    <property type="entry name" value="SERINE HYDROLASE RBBP9"/>
    <property type="match status" value="1"/>
</dbReference>
<accession>K2FTR3</accession>
<proteinExistence type="predicted"/>
<sequence length="190" mass="22412">MKQDSINVILMHGKNTDPSQKWYPWLKLKMLENNISFISPILPNSDDPEINEWIKALEKTNPNENSILIWHSRGGVAILRFLEGKEISFKVKKVILVATNSGYSKKRSKTENNKWFFTVKGFDFNKIKSHCDKFLVLHSKDDDWVPFEDWIENTKGLNARLMEFNDKWHFGNKLEKQEIPELLDEIIYNK</sequence>
<dbReference type="InterPro" id="IPR010662">
    <property type="entry name" value="RBBP9/YdeN"/>
</dbReference>
<dbReference type="InterPro" id="IPR029058">
    <property type="entry name" value="AB_hydrolase_fold"/>
</dbReference>
<evidence type="ECO:0008006" key="2">
    <source>
        <dbReference type="Google" id="ProtNLM"/>
    </source>
</evidence>